<protein>
    <recommendedName>
        <fullName evidence="7">30S ribosomal protein S1</fullName>
    </recommendedName>
</protein>
<dbReference type="eggNOG" id="COG2183">
    <property type="taxonomic scope" value="Bacteria"/>
</dbReference>
<dbReference type="InterPro" id="IPR050437">
    <property type="entry name" value="Ribos_protein_bS1-like"/>
</dbReference>
<dbReference type="EMBL" id="CP003155">
    <property type="protein sequence ID" value="AEV28286.1"/>
    <property type="molecule type" value="Genomic_DNA"/>
</dbReference>
<dbReference type="CDD" id="cd05688">
    <property type="entry name" value="S1_RPS1_repeat_ec3"/>
    <property type="match status" value="1"/>
</dbReference>
<name>G8QW43_SPHPG</name>
<evidence type="ECO:0000256" key="6">
    <source>
        <dbReference type="ARBA" id="ARBA00025604"/>
    </source>
</evidence>
<dbReference type="PROSITE" id="PS50126">
    <property type="entry name" value="S1"/>
    <property type="match status" value="5"/>
</dbReference>
<dbReference type="GO" id="GO:0003735">
    <property type="term" value="F:structural constituent of ribosome"/>
    <property type="evidence" value="ECO:0007669"/>
    <property type="project" value="InterPro"/>
</dbReference>
<dbReference type="Gene3D" id="2.40.50.140">
    <property type="entry name" value="Nucleic acid-binding proteins"/>
    <property type="match status" value="5"/>
</dbReference>
<dbReference type="PRINTS" id="PR00681">
    <property type="entry name" value="RIBOSOMALS1"/>
</dbReference>
<dbReference type="Proteomes" id="UP000005632">
    <property type="component" value="Chromosome"/>
</dbReference>
<feature type="domain" description="S1 motif" evidence="8">
    <location>
        <begin position="372"/>
        <end position="442"/>
    </location>
</feature>
<dbReference type="STRING" id="158190.SpiGrapes_0428"/>
<dbReference type="PIRSF" id="PIRSF002111">
    <property type="entry name" value="RpsA"/>
    <property type="match status" value="1"/>
</dbReference>
<gene>
    <name evidence="9" type="ordered locus">SpiGrapes_0428</name>
</gene>
<proteinExistence type="inferred from homology"/>
<evidence type="ECO:0000256" key="5">
    <source>
        <dbReference type="ARBA" id="ARBA00023274"/>
    </source>
</evidence>
<feature type="domain" description="S1 motif" evidence="8">
    <location>
        <begin position="32"/>
        <end position="93"/>
    </location>
</feature>
<dbReference type="AlphaFoldDB" id="G8QW43"/>
<dbReference type="InterPro" id="IPR003029">
    <property type="entry name" value="S1_domain"/>
</dbReference>
<dbReference type="GO" id="GO:1990904">
    <property type="term" value="C:ribonucleoprotein complex"/>
    <property type="evidence" value="ECO:0007669"/>
    <property type="project" value="UniProtKB-KW"/>
</dbReference>
<keyword evidence="2" id="KW-0677">Repeat</keyword>
<evidence type="ECO:0000256" key="2">
    <source>
        <dbReference type="ARBA" id="ARBA00022737"/>
    </source>
</evidence>
<keyword evidence="10" id="KW-1185">Reference proteome</keyword>
<dbReference type="GO" id="GO:0006412">
    <property type="term" value="P:translation"/>
    <property type="evidence" value="ECO:0007669"/>
    <property type="project" value="InterPro"/>
</dbReference>
<keyword evidence="5 7" id="KW-0687">Ribonucleoprotein</keyword>
<dbReference type="CDD" id="cd05687">
    <property type="entry name" value="S1_RPS1_repeat_ec1_hs1"/>
    <property type="match status" value="1"/>
</dbReference>
<dbReference type="InterPro" id="IPR012340">
    <property type="entry name" value="NA-bd_OB-fold"/>
</dbReference>
<evidence type="ECO:0000313" key="10">
    <source>
        <dbReference type="Proteomes" id="UP000005632"/>
    </source>
</evidence>
<evidence type="ECO:0000256" key="4">
    <source>
        <dbReference type="ARBA" id="ARBA00022980"/>
    </source>
</evidence>
<dbReference type="SMART" id="SM00316">
    <property type="entry name" value="S1"/>
    <property type="match status" value="5"/>
</dbReference>
<dbReference type="FunFam" id="2.40.50.140:FF:000103">
    <property type="entry name" value="protein RRP5 homolog"/>
    <property type="match status" value="1"/>
</dbReference>
<evidence type="ECO:0000259" key="8">
    <source>
        <dbReference type="PROSITE" id="PS50126"/>
    </source>
</evidence>
<keyword evidence="4 7" id="KW-0689">Ribosomal protein</keyword>
<feature type="domain" description="S1 motif" evidence="8">
    <location>
        <begin position="459"/>
        <end position="531"/>
    </location>
</feature>
<dbReference type="InterPro" id="IPR000110">
    <property type="entry name" value="Ribosomal_bS1"/>
</dbReference>
<keyword evidence="3 7" id="KW-0694">RNA-binding</keyword>
<evidence type="ECO:0000256" key="1">
    <source>
        <dbReference type="ARBA" id="ARBA00006767"/>
    </source>
</evidence>
<dbReference type="KEGG" id="sgp:SpiGrapes_0428"/>
<evidence type="ECO:0000256" key="3">
    <source>
        <dbReference type="ARBA" id="ARBA00022884"/>
    </source>
</evidence>
<dbReference type="PANTHER" id="PTHR10724">
    <property type="entry name" value="30S RIBOSOMAL PROTEIN S1"/>
    <property type="match status" value="1"/>
</dbReference>
<dbReference type="PANTHER" id="PTHR10724:SF7">
    <property type="entry name" value="SMALL RIBOSOMAL SUBUNIT PROTEIN BS1C"/>
    <property type="match status" value="1"/>
</dbReference>
<comment type="function">
    <text evidence="6 7">Binds mRNA; thus facilitating recognition of the initiation point. It is needed to translate mRNA with a short Shine-Dalgarno (SD) purine-rich sequence.</text>
</comment>
<dbReference type="GO" id="GO:0005840">
    <property type="term" value="C:ribosome"/>
    <property type="evidence" value="ECO:0007669"/>
    <property type="project" value="UniProtKB-KW"/>
</dbReference>
<organism evidence="9 10">
    <name type="scientific">Sphaerochaeta pleomorpha (strain ATCC BAA-1885 / DSM 22778 / Grapes)</name>
    <dbReference type="NCBI Taxonomy" id="158190"/>
    <lineage>
        <taxon>Bacteria</taxon>
        <taxon>Pseudomonadati</taxon>
        <taxon>Spirochaetota</taxon>
        <taxon>Spirochaetia</taxon>
        <taxon>Spirochaetales</taxon>
        <taxon>Sphaerochaetaceae</taxon>
        <taxon>Sphaerochaeta</taxon>
    </lineage>
</organism>
<evidence type="ECO:0000256" key="7">
    <source>
        <dbReference type="PIRNR" id="PIRNR002111"/>
    </source>
</evidence>
<dbReference type="GO" id="GO:0003729">
    <property type="term" value="F:mRNA binding"/>
    <property type="evidence" value="ECO:0007669"/>
    <property type="project" value="TreeGrafter"/>
</dbReference>
<feature type="domain" description="S1 motif" evidence="8">
    <location>
        <begin position="285"/>
        <end position="355"/>
    </location>
</feature>
<evidence type="ECO:0000313" key="9">
    <source>
        <dbReference type="EMBL" id="AEV28286.1"/>
    </source>
</evidence>
<dbReference type="SUPFAM" id="SSF50249">
    <property type="entry name" value="Nucleic acid-binding proteins"/>
    <property type="match status" value="5"/>
</dbReference>
<sequence length="573" mass="64377">MAEEQEMDEKKTKMQDMLQEEYLKSLDGIEDGQLVAGTVVQVNNEYVFVDVGYKSEGRISRDEFTTIPEVGEQVKVVIINKEGKGGQIVVSKKRADFKERTDELKTAAEGRTPVMGKFEKVIKGGFEVDLGGEYKGFCPLSKADVIRVEDPETLIGISDYFIIDKFHGGTKLKSVVNRREYLDQKIKENKEKFFSTVQIGDVVEGVVKSFTSFGAFIDLGGFDGLLHINDMSWGHVTRPKDFVKKGQVVQLRLINIDPETQKINLSLKHMQEDPWTTFEHNFHVGDVVKAPVTKITTFGAFIEIEPGIEGLAHISELSWTKRVNNPKEVLDVGDVVEAKILGYDLDKKRVSLGLKQLESNPWDTIAERYPTGMTLSKPVVKITNSGAFVNLEEGIDGFLHIDDISWTKKVKNMSSFCAEGDVIDVVVTRVEPENRRIRLGVKQLEGNPWQTLRHDYPKFSTISGVITNVTDFGVFVKVLGDIEGLISKFNLVGPDEEFSDEVLKKYNVGDPITAMVVECNPTTQKLSLSIKEMVKRSQQSEIAKYIHEDDDGDTYSLADMLRSKDEDREKGDN</sequence>
<dbReference type="eggNOG" id="COG0539">
    <property type="taxonomic scope" value="Bacteria"/>
</dbReference>
<comment type="similarity">
    <text evidence="1 7">Belongs to the bacterial ribosomal protein bS1 family.</text>
</comment>
<dbReference type="InterPro" id="IPR035104">
    <property type="entry name" value="Ribosomal_protein_S1-like"/>
</dbReference>
<feature type="domain" description="S1 motif" evidence="8">
    <location>
        <begin position="200"/>
        <end position="268"/>
    </location>
</feature>
<accession>G8QW43</accession>
<dbReference type="HOGENOM" id="CLU_015805_2_1_12"/>
<dbReference type="Pfam" id="PF00575">
    <property type="entry name" value="S1"/>
    <property type="match status" value="5"/>
</dbReference>
<reference evidence="9 10" key="1">
    <citation type="submission" date="2011-11" db="EMBL/GenBank/DDBJ databases">
        <title>Complete sequence of Spirochaeta sp. grapes.</title>
        <authorList>
            <consortium name="US DOE Joint Genome Institute"/>
            <person name="Lucas S."/>
            <person name="Han J."/>
            <person name="Lapidus A."/>
            <person name="Cheng J.-F."/>
            <person name="Goodwin L."/>
            <person name="Pitluck S."/>
            <person name="Peters L."/>
            <person name="Ovchinnikova G."/>
            <person name="Munk A.C."/>
            <person name="Detter J.C."/>
            <person name="Han C."/>
            <person name="Tapia R."/>
            <person name="Land M."/>
            <person name="Hauser L."/>
            <person name="Kyrpides N."/>
            <person name="Ivanova N."/>
            <person name="Pagani I."/>
            <person name="Ritalahtilisa K."/>
            <person name="Loeffler F."/>
            <person name="Woyke T."/>
        </authorList>
    </citation>
    <scope>NUCLEOTIDE SEQUENCE [LARGE SCALE GENOMIC DNA]</scope>
    <source>
        <strain evidence="10">ATCC BAA-1885 / DSM 22778 / Grapes</strain>
    </source>
</reference>
<dbReference type="RefSeq" id="WP_014269135.1">
    <property type="nucleotide sequence ID" value="NC_016633.1"/>
</dbReference>
<dbReference type="OrthoDB" id="9804077at2"/>